<organism evidence="2 3">
    <name type="scientific">Microscilla marina ATCC 23134</name>
    <dbReference type="NCBI Taxonomy" id="313606"/>
    <lineage>
        <taxon>Bacteria</taxon>
        <taxon>Pseudomonadati</taxon>
        <taxon>Bacteroidota</taxon>
        <taxon>Cytophagia</taxon>
        <taxon>Cytophagales</taxon>
        <taxon>Microscillaceae</taxon>
        <taxon>Microscilla</taxon>
    </lineage>
</organism>
<evidence type="ECO:0000313" key="3">
    <source>
        <dbReference type="Proteomes" id="UP000004095"/>
    </source>
</evidence>
<dbReference type="EMBL" id="AAWS01000025">
    <property type="protein sequence ID" value="EAY27197.1"/>
    <property type="molecule type" value="Genomic_DNA"/>
</dbReference>
<reference evidence="2 3" key="1">
    <citation type="submission" date="2007-01" db="EMBL/GenBank/DDBJ databases">
        <authorList>
            <person name="Haygood M."/>
            <person name="Podell S."/>
            <person name="Anderson C."/>
            <person name="Hopkinson B."/>
            <person name="Roe K."/>
            <person name="Barbeau K."/>
            <person name="Gaasterland T."/>
            <person name="Ferriera S."/>
            <person name="Johnson J."/>
            <person name="Kravitz S."/>
            <person name="Beeson K."/>
            <person name="Sutton G."/>
            <person name="Rogers Y.-H."/>
            <person name="Friedman R."/>
            <person name="Frazier M."/>
            <person name="Venter J.C."/>
        </authorList>
    </citation>
    <scope>NUCLEOTIDE SEQUENCE [LARGE SCALE GENOMIC DNA]</scope>
    <source>
        <strain evidence="2 3">ATCC 23134</strain>
    </source>
</reference>
<keyword evidence="3" id="KW-1185">Reference proteome</keyword>
<accession>A1ZQP2</accession>
<keyword evidence="1" id="KW-0472">Membrane</keyword>
<sequence>MSYPYLSLIANYLLLLTGCLFSGIQSIFLTNKPEGKVSWAGSFQANHWFLPGWGLVA</sequence>
<comment type="caution">
    <text evidence="2">The sequence shown here is derived from an EMBL/GenBank/DDBJ whole genome shotgun (WGS) entry which is preliminary data.</text>
</comment>
<keyword evidence="1" id="KW-0812">Transmembrane</keyword>
<dbReference type="AlphaFoldDB" id="A1ZQP2"/>
<keyword evidence="1" id="KW-1133">Transmembrane helix</keyword>
<name>A1ZQP2_MICM2</name>
<gene>
    <name evidence="2" type="ORF">M23134_06507</name>
</gene>
<evidence type="ECO:0000313" key="2">
    <source>
        <dbReference type="EMBL" id="EAY27197.1"/>
    </source>
</evidence>
<protein>
    <submittedName>
        <fullName evidence="2">Uncharacterized protein</fullName>
    </submittedName>
</protein>
<dbReference type="Proteomes" id="UP000004095">
    <property type="component" value="Unassembled WGS sequence"/>
</dbReference>
<feature type="transmembrane region" description="Helical" evidence="1">
    <location>
        <begin position="6"/>
        <end position="29"/>
    </location>
</feature>
<proteinExistence type="predicted"/>
<evidence type="ECO:0000256" key="1">
    <source>
        <dbReference type="SAM" id="Phobius"/>
    </source>
</evidence>